<dbReference type="GO" id="GO:0016757">
    <property type="term" value="F:glycosyltransferase activity"/>
    <property type="evidence" value="ECO:0007669"/>
    <property type="project" value="UniProtKB-KW"/>
</dbReference>
<evidence type="ECO:0000313" key="13">
    <source>
        <dbReference type="EMBL" id="AZF81768.1"/>
    </source>
</evidence>
<evidence type="ECO:0000313" key="8">
    <source>
        <dbReference type="EMBL" id="AZF68692.1"/>
    </source>
</evidence>
<dbReference type="Proteomes" id="UP000033106">
    <property type="component" value="Chromosome"/>
</dbReference>
<dbReference type="Proteomes" id="UP000267993">
    <property type="component" value="Chromosome"/>
</dbReference>
<dbReference type="Proteomes" id="UP000278715">
    <property type="component" value="Chromosome"/>
</dbReference>
<dbReference type="Proteomes" id="UP000275843">
    <property type="component" value="Chromosome"/>
</dbReference>
<reference evidence="6" key="5">
    <citation type="submission" date="2018-10" db="EMBL/GenBank/DDBJ databases">
        <authorList>
            <person name="McCarthy S."/>
            <person name="Gradnigo J."/>
            <person name="Johnson T."/>
            <person name="Payne S."/>
            <person name="Lipzen A."/>
            <person name="Schackwitz W."/>
            <person name="Martin J."/>
            <person name="Moriyama E."/>
            <person name="Blum P."/>
        </authorList>
    </citation>
    <scope>NUCLEOTIDE SEQUENCE</scope>
    <source>
        <strain evidence="5">SARC-B</strain>
        <strain evidence="6">SARC-C</strain>
        <strain evidence="7">SULA</strain>
    </source>
</reference>
<dbReference type="EMBL" id="CP033240">
    <property type="protein sequence ID" value="AZF81768.1"/>
    <property type="molecule type" value="Genomic_DNA"/>
</dbReference>
<evidence type="ECO:0000313" key="17">
    <source>
        <dbReference type="Proteomes" id="UP000033057"/>
    </source>
</evidence>
<evidence type="ECO:0000313" key="11">
    <source>
        <dbReference type="EMBL" id="AZF76555.1"/>
    </source>
</evidence>
<dbReference type="EMBL" id="CP011056">
    <property type="protein sequence ID" value="AKA76909.1"/>
    <property type="molecule type" value="Genomic_DNA"/>
</dbReference>
<evidence type="ECO:0000313" key="5">
    <source>
        <dbReference type="EMBL" id="AKA74211.1"/>
    </source>
</evidence>
<proteinExistence type="predicted"/>
<dbReference type="Proteomes" id="UP000273194">
    <property type="component" value="Chromosome"/>
</dbReference>
<keyword evidence="2" id="KW-0808">Transferase</keyword>
<evidence type="ECO:0000313" key="28">
    <source>
        <dbReference type="Proteomes" id="UP000594632"/>
    </source>
</evidence>
<dbReference type="EMBL" id="CP050869">
    <property type="protein sequence ID" value="QPG51158.1"/>
    <property type="molecule type" value="Genomic_DNA"/>
</dbReference>
<reference evidence="16" key="3">
    <citation type="submission" date="2016-04" db="EMBL/GenBank/DDBJ databases">
        <authorList>
            <person name="Evans L.H."/>
            <person name="Alamgir A."/>
            <person name="Owens N."/>
            <person name="Weber N.D."/>
            <person name="Virtaneva K."/>
            <person name="Barbian K."/>
            <person name="Babar A."/>
            <person name="Rosenke K."/>
        </authorList>
    </citation>
    <scope>NUCLEOTIDE SEQUENCE</scope>
    <source>
        <strain evidence="16">P1</strain>
    </source>
</reference>
<dbReference type="EMBL" id="CP033239">
    <property type="protein sequence ID" value="AZF79163.1"/>
    <property type="molecule type" value="Genomic_DNA"/>
</dbReference>
<evidence type="ECO:0000259" key="4">
    <source>
        <dbReference type="Pfam" id="PF08323"/>
    </source>
</evidence>
<evidence type="ECO:0000313" key="6">
    <source>
        <dbReference type="EMBL" id="AKA76909.1"/>
    </source>
</evidence>
<protein>
    <submittedName>
        <fullName evidence="6">Glycogen synthase</fullName>
    </submittedName>
</protein>
<evidence type="ECO:0000313" key="26">
    <source>
        <dbReference type="Proteomes" id="UP000278715"/>
    </source>
</evidence>
<evidence type="ECO:0000313" key="16">
    <source>
        <dbReference type="EMBL" id="SAI84573.1"/>
    </source>
</evidence>
<dbReference type="Proteomes" id="UP000076770">
    <property type="component" value="Chromosome i"/>
</dbReference>
<evidence type="ECO:0000313" key="23">
    <source>
        <dbReference type="Proteomes" id="UP000273194"/>
    </source>
</evidence>
<dbReference type="EMBL" id="LT549890">
    <property type="protein sequence ID" value="SAI84573.1"/>
    <property type="molecule type" value="Genomic_DNA"/>
</dbReference>
<dbReference type="KEGG" id="ssof:SULC_1996"/>
<evidence type="ECO:0000313" key="9">
    <source>
        <dbReference type="EMBL" id="AZF71312.1"/>
    </source>
</evidence>
<dbReference type="EMBL" id="CP033237">
    <property type="protein sequence ID" value="AZF73932.1"/>
    <property type="molecule type" value="Genomic_DNA"/>
</dbReference>
<dbReference type="AlphaFoldDB" id="A0A0E3MD55"/>
<dbReference type="EMBL" id="CP033238">
    <property type="protein sequence ID" value="AZF76555.1"/>
    <property type="molecule type" value="Genomic_DNA"/>
</dbReference>
<accession>A0A0E3MD55</accession>
<dbReference type="RefSeq" id="WP_009989256.1">
    <property type="nucleotide sequence ID" value="NZ_CP011055.2"/>
</dbReference>
<reference evidence="21 22" key="4">
    <citation type="journal article" date="2018" name="Proc. Natl. Acad. Sci. U.S.A.">
        <title>Nonmutational mechanism of inheritance in the Archaeon Sulfolobus solfataricus.</title>
        <authorList>
            <person name="Payne S."/>
            <person name="McCarthy S."/>
            <person name="Johnson T."/>
            <person name="North E."/>
            <person name="Blum P."/>
        </authorList>
    </citation>
    <scope>NUCLEOTIDE SEQUENCE [LARGE SCALE GENOMIC DNA]</scope>
    <source>
        <strain evidence="9 21">SARC-H</strain>
        <strain evidence="10 25">SARC-I</strain>
        <strain evidence="12 26">SARC-N</strain>
        <strain evidence="13 27">SARC-O</strain>
        <strain evidence="14 22">SUL120</strain>
        <strain evidence="8 23">SULG</strain>
        <strain evidence="11 24">SULM</strain>
    </source>
</reference>
<evidence type="ECO:0000313" key="27">
    <source>
        <dbReference type="Proteomes" id="UP000282269"/>
    </source>
</evidence>
<dbReference type="Proteomes" id="UP000033057">
    <property type="component" value="Chromosome"/>
</dbReference>
<dbReference type="Proteomes" id="UP000282269">
    <property type="component" value="Chromosome"/>
</dbReference>
<evidence type="ECO:0000313" key="24">
    <source>
        <dbReference type="Proteomes" id="UP000273443"/>
    </source>
</evidence>
<evidence type="ECO:0000313" key="21">
    <source>
        <dbReference type="Proteomes" id="UP000267993"/>
    </source>
</evidence>
<dbReference type="EMBL" id="CP033235">
    <property type="protein sequence ID" value="AZF68692.1"/>
    <property type="molecule type" value="Genomic_DNA"/>
</dbReference>
<sequence>MKRIESLWLPEDIKKVWMITFELQKIASVGGLGNAVYNIAKHLAEKGVDITVFLPSHGRHLNEYYRSLLSLRHIDMIVEGRRKGIDNNYYNYKIGFEEGKIDNFKVILVKGLDYNTGRVLDSWNIYDNTMEKISLLTRGLEGFTLGNLSNLPDIIHAQDWHAVIPAVRIKQLLEERRIIVPFIYTIHLLNYIGVPWHYASQDWSGIEDCWHYIWMVAKHELYKYSYVWDVLSGGKIEKFGCYEADMVSSVSYSYLSFDVFNFVGNWVANKSCVTYNGTDWDVEEIQNKAVTMYGTKDRRELRRRLLSSLHSLRVIPEDYTTGNMLWNNRNRLGLRDDWTYDDLGEGPLVLFTGRLVYQKGVDLLLRAMKTVVNEINNARLLIFGLPSGDYNLLWDIIERASEIKDNIRLIVGRMDLDLYKLFHYVSSVFVIPSRWEPFGINSIEAMAMGLPVIAYSVGGLRETVVDIREDKNNATGLLIKPESIDELARAIRIALYLSEASELNKSDLLYKASEVKVDDTRYWDKVRENAITRVKSRFRWDAVINSLTECYRKTLDMAKYRALASF</sequence>
<organism evidence="6 17">
    <name type="scientific">Saccharolobus solfataricus</name>
    <name type="common">Sulfolobus solfataricus</name>
    <dbReference type="NCBI Taxonomy" id="2287"/>
    <lineage>
        <taxon>Archaea</taxon>
        <taxon>Thermoproteota</taxon>
        <taxon>Thermoprotei</taxon>
        <taxon>Sulfolobales</taxon>
        <taxon>Sulfolobaceae</taxon>
        <taxon>Saccharolobus</taxon>
    </lineage>
</organism>
<evidence type="ECO:0000313" key="14">
    <source>
        <dbReference type="EMBL" id="AZF84343.1"/>
    </source>
</evidence>
<evidence type="ECO:0000256" key="2">
    <source>
        <dbReference type="ARBA" id="ARBA00022679"/>
    </source>
</evidence>
<gene>
    <name evidence="15" type="ORF">HFC64_16210</name>
    <name evidence="16" type="ORF">SSOP1_1019</name>
    <name evidence="7" type="ORF">SULA_1997</name>
    <name evidence="5" type="ORF">SULB_1998</name>
    <name evidence="6" type="ORF">SULC_1996</name>
    <name evidence="8" type="ORF">SULG_10050</name>
    <name evidence="9" type="ORF">SULH_10050</name>
    <name evidence="10" type="ORF">SULI_10050</name>
    <name evidence="11" type="ORF">SULM_10040</name>
    <name evidence="12" type="ORF">SULN_10040</name>
    <name evidence="13" type="ORF">SULO_10050</name>
    <name evidence="14" type="ORF">SULZ_09985</name>
</gene>
<evidence type="ECO:0000313" key="7">
    <source>
        <dbReference type="EMBL" id="AKA79601.1"/>
    </source>
</evidence>
<name>A0A0E3MD55_SACSO</name>
<evidence type="ECO:0000313" key="19">
    <source>
        <dbReference type="Proteomes" id="UP000033106"/>
    </source>
</evidence>
<dbReference type="KEGG" id="ssoa:SULA_1997"/>
<dbReference type="GeneID" id="44129919"/>
<dbReference type="Proteomes" id="UP000273443">
    <property type="component" value="Chromosome"/>
</dbReference>
<dbReference type="KEGG" id="ssol:SULB_1998"/>
<feature type="domain" description="Glycosyl transferase family 1" evidence="3">
    <location>
        <begin position="345"/>
        <end position="498"/>
    </location>
</feature>
<dbReference type="EMBL" id="CP011055">
    <property type="protein sequence ID" value="AKA74211.1"/>
    <property type="molecule type" value="Genomic_DNA"/>
</dbReference>
<feature type="domain" description="Starch synthase catalytic" evidence="4">
    <location>
        <begin position="15"/>
        <end position="255"/>
    </location>
</feature>
<dbReference type="Proteomes" id="UP000033085">
    <property type="component" value="Chromosome"/>
</dbReference>
<keyword evidence="1" id="KW-0328">Glycosyltransferase</keyword>
<reference evidence="20" key="2">
    <citation type="submission" date="2016-04" db="EMBL/GenBank/DDBJ databases">
        <authorList>
            <person name="Shah S.A."/>
            <person name="Garrett R.A."/>
        </authorList>
    </citation>
    <scope>NUCLEOTIDE SEQUENCE [LARGE SCALE GENOMIC DNA]</scope>
    <source>
        <strain evidence="20">ATCC 35091 / DSM 1616 / JCM 8930 / NBRC 15331 / P1</strain>
    </source>
</reference>
<dbReference type="Pfam" id="PF00534">
    <property type="entry name" value="Glycos_transf_1"/>
    <property type="match status" value="1"/>
</dbReference>
<dbReference type="Proteomes" id="UP000594632">
    <property type="component" value="Chromosome"/>
</dbReference>
<dbReference type="Pfam" id="PF08323">
    <property type="entry name" value="Glyco_transf_5"/>
    <property type="match status" value="1"/>
</dbReference>
<dbReference type="PATRIC" id="fig|2287.6.peg.2045"/>
<evidence type="ECO:0000313" key="20">
    <source>
        <dbReference type="Proteomes" id="UP000076770"/>
    </source>
</evidence>
<evidence type="ECO:0000313" key="12">
    <source>
        <dbReference type="EMBL" id="AZF79163.1"/>
    </source>
</evidence>
<dbReference type="InterPro" id="IPR001296">
    <property type="entry name" value="Glyco_trans_1"/>
</dbReference>
<dbReference type="OrthoDB" id="132546at2157"/>
<dbReference type="SUPFAM" id="SSF53756">
    <property type="entry name" value="UDP-Glycosyltransferase/glycogen phosphorylase"/>
    <property type="match status" value="1"/>
</dbReference>
<dbReference type="PANTHER" id="PTHR45825">
    <property type="entry name" value="GRANULE-BOUND STARCH SYNTHASE 1, CHLOROPLASTIC/AMYLOPLASTIC"/>
    <property type="match status" value="1"/>
</dbReference>
<dbReference type="PANTHER" id="PTHR45825:SF11">
    <property type="entry name" value="ALPHA AMYLASE DOMAIN-CONTAINING PROTEIN"/>
    <property type="match status" value="1"/>
</dbReference>
<dbReference type="GeneID" id="1455226"/>
<dbReference type="Gene3D" id="3.40.50.2000">
    <property type="entry name" value="Glycogen Phosphorylase B"/>
    <property type="match status" value="2"/>
</dbReference>
<dbReference type="InterPro" id="IPR013534">
    <property type="entry name" value="Starch_synth_cat_dom"/>
</dbReference>
<dbReference type="EMBL" id="CP011057">
    <property type="protein sequence ID" value="AKA79601.1"/>
    <property type="molecule type" value="Genomic_DNA"/>
</dbReference>
<evidence type="ECO:0000259" key="3">
    <source>
        <dbReference type="Pfam" id="PF00534"/>
    </source>
</evidence>
<evidence type="ECO:0000256" key="1">
    <source>
        <dbReference type="ARBA" id="ARBA00022676"/>
    </source>
</evidence>
<evidence type="ECO:0000313" key="25">
    <source>
        <dbReference type="Proteomes" id="UP000275843"/>
    </source>
</evidence>
<reference evidence="17 18" key="1">
    <citation type="journal article" date="2015" name="Genome Announc.">
        <title>Complete Genome Sequence of Sulfolobus solfataricus Strain 98/2 and Evolved Derivatives.</title>
        <authorList>
            <person name="McCarthy S."/>
            <person name="Gradnigo J."/>
            <person name="Johnson T."/>
            <person name="Payne S."/>
            <person name="Lipzen A."/>
            <person name="Martin J."/>
            <person name="Schackwitz W."/>
            <person name="Moriyama E."/>
            <person name="Blum P."/>
        </authorList>
    </citation>
    <scope>NUCLEOTIDE SEQUENCE [LARGE SCALE GENOMIC DNA]</scope>
    <source>
        <strain evidence="17">98/2 SULC</strain>
        <strain evidence="5">SARC-B</strain>
        <strain evidence="6">SARC-C</strain>
        <strain evidence="7 19">SULA</strain>
        <strain evidence="18">SULB</strain>
    </source>
</reference>
<evidence type="ECO:0000313" key="18">
    <source>
        <dbReference type="Proteomes" id="UP000033085"/>
    </source>
</evidence>
<dbReference type="Proteomes" id="UP000269431">
    <property type="component" value="Chromosome"/>
</dbReference>
<evidence type="ECO:0000313" key="22">
    <source>
        <dbReference type="Proteomes" id="UP000269431"/>
    </source>
</evidence>
<dbReference type="OMA" id="DWHTVFA"/>
<evidence type="ECO:0000313" key="15">
    <source>
        <dbReference type="EMBL" id="QPG51158.1"/>
    </source>
</evidence>
<dbReference type="EMBL" id="CP033241">
    <property type="protein sequence ID" value="AZF84343.1"/>
    <property type="molecule type" value="Genomic_DNA"/>
</dbReference>
<reference evidence="15 28" key="6">
    <citation type="journal article" date="2020" name="Nat. Commun.">
        <title>The structures of two archaeal type IV pili illuminate evolutionary relationships.</title>
        <authorList>
            <person name="Wang F."/>
            <person name="Baquero D.P."/>
            <person name="Su Z."/>
            <person name="Beltran L.C."/>
            <person name="Prangishvili D."/>
            <person name="Krupovic M."/>
            <person name="Egelman E.H."/>
        </authorList>
    </citation>
    <scope>NUCLEOTIDE SEQUENCE [LARGE SCALE GENOMIC DNA]</scope>
    <source>
        <strain evidence="15 28">POZ149</strain>
    </source>
</reference>
<evidence type="ECO:0000313" key="10">
    <source>
        <dbReference type="EMBL" id="AZF73932.1"/>
    </source>
</evidence>
<dbReference type="EMBL" id="CP033236">
    <property type="protein sequence ID" value="AZF71312.1"/>
    <property type="molecule type" value="Genomic_DNA"/>
</dbReference>